<evidence type="ECO:0000313" key="3">
    <source>
        <dbReference type="Proteomes" id="UP000185612"/>
    </source>
</evidence>
<evidence type="ECO:0000259" key="1">
    <source>
        <dbReference type="Pfam" id="PF01738"/>
    </source>
</evidence>
<dbReference type="EMBL" id="MQVS01000001">
    <property type="protein sequence ID" value="OKL52704.1"/>
    <property type="molecule type" value="Genomic_DNA"/>
</dbReference>
<dbReference type="InterPro" id="IPR051049">
    <property type="entry name" value="Dienelactone_hydrolase-like"/>
</dbReference>
<proteinExistence type="predicted"/>
<organism evidence="2 3">
    <name type="scientific">Buchananella hordeovulneris</name>
    <dbReference type="NCBI Taxonomy" id="52770"/>
    <lineage>
        <taxon>Bacteria</taxon>
        <taxon>Bacillati</taxon>
        <taxon>Actinomycetota</taxon>
        <taxon>Actinomycetes</taxon>
        <taxon>Actinomycetales</taxon>
        <taxon>Actinomycetaceae</taxon>
        <taxon>Buchananella</taxon>
    </lineage>
</organism>
<evidence type="ECO:0000313" key="2">
    <source>
        <dbReference type="EMBL" id="OKL52704.1"/>
    </source>
</evidence>
<dbReference type="InterPro" id="IPR029058">
    <property type="entry name" value="AB_hydrolase_fold"/>
</dbReference>
<gene>
    <name evidence="2" type="ORF">BSZ40_00945</name>
</gene>
<sequence>MSTVVLFHHVLGLTPGIEAFADTLRGVGHTVRTPDLFAGRTFPELSAGLAYVEQLGEDELGRRAAAACADLPPNVVYAGFSLGASVAQRLLQSRQGAAGAIFLHAFVDPELLPGAWPINCPVEVYATERDPFFVGDGDYQAAQACQERYGNLRLHLYPGRGHLVCEPASPDYDPAVADLLTQNVLAALTRMDEA</sequence>
<dbReference type="Pfam" id="PF01738">
    <property type="entry name" value="DLH"/>
    <property type="match status" value="1"/>
</dbReference>
<dbReference type="InParanoid" id="A0A1Q5PYL2"/>
<dbReference type="InterPro" id="IPR002925">
    <property type="entry name" value="Dienelactn_hydro"/>
</dbReference>
<name>A0A1Q5PYL2_9ACTO</name>
<accession>A0A1Q5PYL2</accession>
<dbReference type="PANTHER" id="PTHR46623">
    <property type="entry name" value="CARBOXYMETHYLENEBUTENOLIDASE-RELATED"/>
    <property type="match status" value="1"/>
</dbReference>
<dbReference type="STRING" id="52770.BSZ40_00945"/>
<dbReference type="SUPFAM" id="SSF53474">
    <property type="entry name" value="alpha/beta-Hydrolases"/>
    <property type="match status" value="1"/>
</dbReference>
<protein>
    <recommendedName>
        <fullName evidence="1">Dienelactone hydrolase domain-containing protein</fullName>
    </recommendedName>
</protein>
<keyword evidence="3" id="KW-1185">Reference proteome</keyword>
<dbReference type="GO" id="GO:0016787">
    <property type="term" value="F:hydrolase activity"/>
    <property type="evidence" value="ECO:0007669"/>
    <property type="project" value="InterPro"/>
</dbReference>
<dbReference type="Gene3D" id="3.40.50.1820">
    <property type="entry name" value="alpha/beta hydrolase"/>
    <property type="match status" value="1"/>
</dbReference>
<dbReference type="RefSeq" id="WP_073822319.1">
    <property type="nucleotide sequence ID" value="NZ_MQVS01000001.1"/>
</dbReference>
<dbReference type="PANTHER" id="PTHR46623:SF6">
    <property type="entry name" value="ALPHA_BETA-HYDROLASES SUPERFAMILY PROTEIN"/>
    <property type="match status" value="1"/>
</dbReference>
<comment type="caution">
    <text evidence="2">The sequence shown here is derived from an EMBL/GenBank/DDBJ whole genome shotgun (WGS) entry which is preliminary data.</text>
</comment>
<dbReference type="OrthoDB" id="2834584at2"/>
<reference evidence="3" key="1">
    <citation type="submission" date="2016-12" db="EMBL/GenBank/DDBJ databases">
        <authorList>
            <person name="Meng X."/>
        </authorList>
    </citation>
    <scope>NUCLEOTIDE SEQUENCE [LARGE SCALE GENOMIC DNA]</scope>
    <source>
        <strain evidence="3">DSM 20732</strain>
    </source>
</reference>
<dbReference type="Proteomes" id="UP000185612">
    <property type="component" value="Unassembled WGS sequence"/>
</dbReference>
<feature type="domain" description="Dienelactone hydrolase" evidence="1">
    <location>
        <begin position="3"/>
        <end position="187"/>
    </location>
</feature>
<dbReference type="AlphaFoldDB" id="A0A1Q5PYL2"/>